<dbReference type="Proteomes" id="UP000236291">
    <property type="component" value="Unassembled WGS sequence"/>
</dbReference>
<proteinExistence type="predicted"/>
<comment type="caution">
    <text evidence="1">The sequence shown here is derived from an EMBL/GenBank/DDBJ whole genome shotgun (WGS) entry which is preliminary data.</text>
</comment>
<sequence length="95" mass="10933">RKKYEALLQWAILPTSSLSYIAVRNSASIVGIVKFRMFNQKYEFSINHGDGVDCEAPIETEWLHEVGPFWERLTGYTTNTFEGNLASMIYNPTIR</sequence>
<feature type="non-terminal residue" evidence="1">
    <location>
        <position position="1"/>
    </location>
</feature>
<evidence type="ECO:0000313" key="2">
    <source>
        <dbReference type="Proteomes" id="UP000236291"/>
    </source>
</evidence>
<gene>
    <name evidence="1" type="ORF">L195_g033904</name>
</gene>
<dbReference type="EMBL" id="ASHM01033181">
    <property type="protein sequence ID" value="PNX77931.1"/>
    <property type="molecule type" value="Genomic_DNA"/>
</dbReference>
<accession>A0A2K3LHB9</accession>
<evidence type="ECO:0000313" key="1">
    <source>
        <dbReference type="EMBL" id="PNX77931.1"/>
    </source>
</evidence>
<reference evidence="1 2" key="1">
    <citation type="journal article" date="2014" name="Am. J. Bot.">
        <title>Genome assembly and annotation for red clover (Trifolium pratense; Fabaceae).</title>
        <authorList>
            <person name="Istvanek J."/>
            <person name="Jaros M."/>
            <person name="Krenek A."/>
            <person name="Repkova J."/>
        </authorList>
    </citation>
    <scope>NUCLEOTIDE SEQUENCE [LARGE SCALE GENOMIC DNA]</scope>
    <source>
        <strain evidence="2">cv. Tatra</strain>
        <tissue evidence="1">Young leaves</tissue>
    </source>
</reference>
<organism evidence="1 2">
    <name type="scientific">Trifolium pratense</name>
    <name type="common">Red clover</name>
    <dbReference type="NCBI Taxonomy" id="57577"/>
    <lineage>
        <taxon>Eukaryota</taxon>
        <taxon>Viridiplantae</taxon>
        <taxon>Streptophyta</taxon>
        <taxon>Embryophyta</taxon>
        <taxon>Tracheophyta</taxon>
        <taxon>Spermatophyta</taxon>
        <taxon>Magnoliopsida</taxon>
        <taxon>eudicotyledons</taxon>
        <taxon>Gunneridae</taxon>
        <taxon>Pentapetalae</taxon>
        <taxon>rosids</taxon>
        <taxon>fabids</taxon>
        <taxon>Fabales</taxon>
        <taxon>Fabaceae</taxon>
        <taxon>Papilionoideae</taxon>
        <taxon>50 kb inversion clade</taxon>
        <taxon>NPAAA clade</taxon>
        <taxon>Hologalegina</taxon>
        <taxon>IRL clade</taxon>
        <taxon>Trifolieae</taxon>
        <taxon>Trifolium</taxon>
    </lineage>
</organism>
<protein>
    <submittedName>
        <fullName evidence="1">Uncharacterized protein</fullName>
    </submittedName>
</protein>
<name>A0A2K3LHB9_TRIPR</name>
<dbReference type="AlphaFoldDB" id="A0A2K3LHB9"/>
<reference evidence="1 2" key="2">
    <citation type="journal article" date="2017" name="Front. Plant Sci.">
        <title>Gene Classification and Mining of Molecular Markers Useful in Red Clover (Trifolium pratense) Breeding.</title>
        <authorList>
            <person name="Istvanek J."/>
            <person name="Dluhosova J."/>
            <person name="Dluhos P."/>
            <person name="Patkova L."/>
            <person name="Nedelnik J."/>
            <person name="Repkova J."/>
        </authorList>
    </citation>
    <scope>NUCLEOTIDE SEQUENCE [LARGE SCALE GENOMIC DNA]</scope>
    <source>
        <strain evidence="2">cv. Tatra</strain>
        <tissue evidence="1">Young leaves</tissue>
    </source>
</reference>